<keyword evidence="2 4" id="KW-0238">DNA-binding</keyword>
<accession>A0A7X2IPP4</accession>
<dbReference type="InterPro" id="IPR050109">
    <property type="entry name" value="HTH-type_TetR-like_transc_reg"/>
</dbReference>
<sequence>MLPNLMTVDTSLQDPRTRLVEATIRLLARSGPSEVKARSVATEAQLSTMGVYTYFGGVPELLQAVADEGFSRQAVVFGRLAVTDDPMADLCAMALACHDFARRNPHLYDLMFGLSIHGRYSPSRGTAEPVLSGQSPSFRAAYAFLLQGCARLVSARCVRKVDPDLMALQFWSALHGFIMLDLGGHFAHIAAPVTDVLVPMCVNLVVGLGAKRDKAETSAAAAGALWAAAPNHNKPRGK</sequence>
<dbReference type="Gene3D" id="1.10.357.10">
    <property type="entry name" value="Tetracycline Repressor, domain 2"/>
    <property type="match status" value="1"/>
</dbReference>
<dbReference type="GO" id="GO:0000976">
    <property type="term" value="F:transcription cis-regulatory region binding"/>
    <property type="evidence" value="ECO:0007669"/>
    <property type="project" value="TreeGrafter"/>
</dbReference>
<protein>
    <submittedName>
        <fullName evidence="6">TetR family transcriptional regulator</fullName>
    </submittedName>
</protein>
<proteinExistence type="predicted"/>
<keyword evidence="7" id="KW-1185">Reference proteome</keyword>
<dbReference type="Proteomes" id="UP000446768">
    <property type="component" value="Unassembled WGS sequence"/>
</dbReference>
<dbReference type="SUPFAM" id="SSF46689">
    <property type="entry name" value="Homeodomain-like"/>
    <property type="match status" value="1"/>
</dbReference>
<dbReference type="InterPro" id="IPR025996">
    <property type="entry name" value="MT1864/Rv1816-like_C"/>
</dbReference>
<evidence type="ECO:0000256" key="3">
    <source>
        <dbReference type="ARBA" id="ARBA00023163"/>
    </source>
</evidence>
<dbReference type="PANTHER" id="PTHR30055:SF234">
    <property type="entry name" value="HTH-TYPE TRANSCRIPTIONAL REGULATOR BETI"/>
    <property type="match status" value="1"/>
</dbReference>
<evidence type="ECO:0000256" key="1">
    <source>
        <dbReference type="ARBA" id="ARBA00023015"/>
    </source>
</evidence>
<gene>
    <name evidence="6" type="ORF">GJ700_18645</name>
</gene>
<evidence type="ECO:0000313" key="6">
    <source>
        <dbReference type="EMBL" id="MRV73736.1"/>
    </source>
</evidence>
<dbReference type="EMBL" id="WKJJ01000011">
    <property type="protein sequence ID" value="MRV73736.1"/>
    <property type="molecule type" value="Genomic_DNA"/>
</dbReference>
<dbReference type="PANTHER" id="PTHR30055">
    <property type="entry name" value="HTH-TYPE TRANSCRIPTIONAL REGULATOR RUTR"/>
    <property type="match status" value="1"/>
</dbReference>
<evidence type="ECO:0000259" key="5">
    <source>
        <dbReference type="PROSITE" id="PS50977"/>
    </source>
</evidence>
<evidence type="ECO:0000256" key="2">
    <source>
        <dbReference type="ARBA" id="ARBA00023125"/>
    </source>
</evidence>
<name>A0A7X2IPP4_9BURK</name>
<reference evidence="6 7" key="1">
    <citation type="submission" date="2019-11" db="EMBL/GenBank/DDBJ databases">
        <title>Novel species isolated from a subtropical stream in China.</title>
        <authorList>
            <person name="Lu H."/>
        </authorList>
    </citation>
    <scope>NUCLEOTIDE SEQUENCE [LARGE SCALE GENOMIC DNA]</scope>
    <source>
        <strain evidence="6 7">FT92W</strain>
    </source>
</reference>
<dbReference type="PROSITE" id="PS50977">
    <property type="entry name" value="HTH_TETR_2"/>
    <property type="match status" value="1"/>
</dbReference>
<keyword evidence="1" id="KW-0805">Transcription regulation</keyword>
<dbReference type="AlphaFoldDB" id="A0A7X2IPP4"/>
<comment type="caution">
    <text evidence="6">The sequence shown here is derived from an EMBL/GenBank/DDBJ whole genome shotgun (WGS) entry which is preliminary data.</text>
</comment>
<feature type="domain" description="HTH tetR-type" evidence="5">
    <location>
        <begin position="13"/>
        <end position="73"/>
    </location>
</feature>
<evidence type="ECO:0000256" key="4">
    <source>
        <dbReference type="PROSITE-ProRule" id="PRU00335"/>
    </source>
</evidence>
<keyword evidence="3" id="KW-0804">Transcription</keyword>
<dbReference type="SUPFAM" id="SSF48498">
    <property type="entry name" value="Tetracyclin repressor-like, C-terminal domain"/>
    <property type="match status" value="1"/>
</dbReference>
<dbReference type="InterPro" id="IPR036271">
    <property type="entry name" value="Tet_transcr_reg_TetR-rel_C_sf"/>
</dbReference>
<dbReference type="GO" id="GO:0003700">
    <property type="term" value="F:DNA-binding transcription factor activity"/>
    <property type="evidence" value="ECO:0007669"/>
    <property type="project" value="TreeGrafter"/>
</dbReference>
<feature type="DNA-binding region" description="H-T-H motif" evidence="4">
    <location>
        <begin position="36"/>
        <end position="55"/>
    </location>
</feature>
<dbReference type="InterPro" id="IPR001647">
    <property type="entry name" value="HTH_TetR"/>
</dbReference>
<dbReference type="InterPro" id="IPR009057">
    <property type="entry name" value="Homeodomain-like_sf"/>
</dbReference>
<organism evidence="6 7">
    <name type="scientific">Pseudoduganella rivuli</name>
    <dbReference type="NCBI Taxonomy" id="2666085"/>
    <lineage>
        <taxon>Bacteria</taxon>
        <taxon>Pseudomonadati</taxon>
        <taxon>Pseudomonadota</taxon>
        <taxon>Betaproteobacteria</taxon>
        <taxon>Burkholderiales</taxon>
        <taxon>Oxalobacteraceae</taxon>
        <taxon>Telluria group</taxon>
        <taxon>Pseudoduganella</taxon>
    </lineage>
</organism>
<dbReference type="Pfam" id="PF13305">
    <property type="entry name" value="TetR_C_33"/>
    <property type="match status" value="1"/>
</dbReference>
<evidence type="ECO:0000313" key="7">
    <source>
        <dbReference type="Proteomes" id="UP000446768"/>
    </source>
</evidence>